<sequence length="676" mass="78125">MHDLIQEMGWHIVHESFPNSRLWQLQQIHDCINGNKNQKAIEAIMLMDNEYHVDDYDAKLGLSGDVFYRMKKLRLLDIGGKFTSTQPRCLPVELRWLRWNEYPFLFLPLADKCKLVGLEMAKGGIKHLWKGRKILPNLKFIHLESLCSLTCFPDVSGAPNIERLILANCWGLEEVHKSLGTHKRLVYLDMNGCKKLKRLPSRLEMEYLETLILSGCISLKRFPEVSWCMQKLSQINLNSCSGIKELPSSIRYLSSLSFLNLKDCSNLENLPNSICELKYLKFLRLHNCKKLKYFPKKLGSMNMLEELWLGFTYNIGRPQKCIDFHNLTGLSSLRKLDLSWIQIEEQSFPQNLDALASVEELYLSGNSELVQLPSIISHLSSLKRLELNECSRLETLCMLPSSIQVLKANDCISLRNIGDLSIEGKWLYKIWLVNCQKLLEDKENQRYLDNMLQLSFIKKCAAMNHRLSMAIPGSKIPSWIKQEKRGCRIALKLPHKWHTEIMGFVLCGVFPWNFQSYYASPNITFRIVSDGKVIPRSEVNYMIDATETAQNGGYIWISYIPLGFFQQMYHDLQPEDWSVIEGILDITVCSYFTQSIRCGAHAIYKEDVQQIPTCISDYGSVVHVDDDDLGYDEIISGNTYVYEEKFVEKSLMPLRTRTSTRCTTKHIFVRYLSGPR</sequence>
<dbReference type="EMBL" id="CM042014">
    <property type="protein sequence ID" value="KAI3724353.1"/>
    <property type="molecule type" value="Genomic_DNA"/>
</dbReference>
<protein>
    <submittedName>
        <fullName evidence="1">Uncharacterized protein</fullName>
    </submittedName>
</protein>
<keyword evidence="2" id="KW-1185">Reference proteome</keyword>
<reference evidence="2" key="1">
    <citation type="journal article" date="2022" name="Mol. Ecol. Resour.">
        <title>The genomes of chicory, endive, great burdock and yacon provide insights into Asteraceae palaeo-polyploidization history and plant inulin production.</title>
        <authorList>
            <person name="Fan W."/>
            <person name="Wang S."/>
            <person name="Wang H."/>
            <person name="Wang A."/>
            <person name="Jiang F."/>
            <person name="Liu H."/>
            <person name="Zhao H."/>
            <person name="Xu D."/>
            <person name="Zhang Y."/>
        </authorList>
    </citation>
    <scope>NUCLEOTIDE SEQUENCE [LARGE SCALE GENOMIC DNA]</scope>
    <source>
        <strain evidence="2">cv. Punajuju</strain>
    </source>
</reference>
<comment type="caution">
    <text evidence="1">The sequence shown here is derived from an EMBL/GenBank/DDBJ whole genome shotgun (WGS) entry which is preliminary data.</text>
</comment>
<proteinExistence type="predicted"/>
<evidence type="ECO:0000313" key="2">
    <source>
        <dbReference type="Proteomes" id="UP001055811"/>
    </source>
</evidence>
<evidence type="ECO:0000313" key="1">
    <source>
        <dbReference type="EMBL" id="KAI3724353.1"/>
    </source>
</evidence>
<organism evidence="1 2">
    <name type="scientific">Cichorium intybus</name>
    <name type="common">Chicory</name>
    <dbReference type="NCBI Taxonomy" id="13427"/>
    <lineage>
        <taxon>Eukaryota</taxon>
        <taxon>Viridiplantae</taxon>
        <taxon>Streptophyta</taxon>
        <taxon>Embryophyta</taxon>
        <taxon>Tracheophyta</taxon>
        <taxon>Spermatophyta</taxon>
        <taxon>Magnoliopsida</taxon>
        <taxon>eudicotyledons</taxon>
        <taxon>Gunneridae</taxon>
        <taxon>Pentapetalae</taxon>
        <taxon>asterids</taxon>
        <taxon>campanulids</taxon>
        <taxon>Asterales</taxon>
        <taxon>Asteraceae</taxon>
        <taxon>Cichorioideae</taxon>
        <taxon>Cichorieae</taxon>
        <taxon>Cichoriinae</taxon>
        <taxon>Cichorium</taxon>
    </lineage>
</organism>
<dbReference type="Proteomes" id="UP001055811">
    <property type="component" value="Linkage Group LG06"/>
</dbReference>
<reference evidence="1 2" key="2">
    <citation type="journal article" date="2022" name="Mol. Ecol. Resour.">
        <title>The genomes of chicory, endive, great burdock and yacon provide insights into Asteraceae paleo-polyploidization history and plant inulin production.</title>
        <authorList>
            <person name="Fan W."/>
            <person name="Wang S."/>
            <person name="Wang H."/>
            <person name="Wang A."/>
            <person name="Jiang F."/>
            <person name="Liu H."/>
            <person name="Zhao H."/>
            <person name="Xu D."/>
            <person name="Zhang Y."/>
        </authorList>
    </citation>
    <scope>NUCLEOTIDE SEQUENCE [LARGE SCALE GENOMIC DNA]</scope>
    <source>
        <strain evidence="2">cv. Punajuju</strain>
        <tissue evidence="1">Leaves</tissue>
    </source>
</reference>
<gene>
    <name evidence="1" type="ORF">L2E82_36125</name>
</gene>
<name>A0ACB9BQT6_CICIN</name>
<accession>A0ACB9BQT6</accession>